<dbReference type="PANTHER" id="PTHR43685">
    <property type="entry name" value="GLYCOSYLTRANSFERASE"/>
    <property type="match status" value="1"/>
</dbReference>
<feature type="domain" description="Glycosyltransferase 2-like" evidence="1">
    <location>
        <begin position="356"/>
        <end position="484"/>
    </location>
</feature>
<accession>A0A6M1LVY5</accession>
<dbReference type="InterPro" id="IPR050834">
    <property type="entry name" value="Glycosyltransf_2"/>
</dbReference>
<dbReference type="EMBL" id="JAAIKB010000027">
    <property type="protein sequence ID" value="NGM24189.1"/>
    <property type="molecule type" value="Genomic_DNA"/>
</dbReference>
<keyword evidence="3" id="KW-1185">Reference proteome</keyword>
<evidence type="ECO:0000313" key="3">
    <source>
        <dbReference type="Proteomes" id="UP000475385"/>
    </source>
</evidence>
<gene>
    <name evidence="2" type="ORF">G3576_29640</name>
</gene>
<dbReference type="InterPro" id="IPR001173">
    <property type="entry name" value="Glyco_trans_2-like"/>
</dbReference>
<protein>
    <submittedName>
        <fullName evidence="2">Glycosyltransferase</fullName>
    </submittedName>
</protein>
<evidence type="ECO:0000313" key="2">
    <source>
        <dbReference type="EMBL" id="NGM24189.1"/>
    </source>
</evidence>
<name>A0A6M1LVY5_9PROT</name>
<dbReference type="Gene3D" id="3.40.50.2000">
    <property type="entry name" value="Glycogen Phosphorylase B"/>
    <property type="match status" value="2"/>
</dbReference>
<reference evidence="2 3" key="1">
    <citation type="submission" date="2020-02" db="EMBL/GenBank/DDBJ databases">
        <authorList>
            <person name="Kim H.M."/>
            <person name="Jeon C.O."/>
        </authorList>
    </citation>
    <scope>NUCLEOTIDE SEQUENCE [LARGE SCALE GENOMIC DNA]</scope>
    <source>
        <strain evidence="2 3">PeD5</strain>
    </source>
</reference>
<dbReference type="InterPro" id="IPR029044">
    <property type="entry name" value="Nucleotide-diphossugar_trans"/>
</dbReference>
<comment type="caution">
    <text evidence="2">The sequence shown here is derived from an EMBL/GenBank/DDBJ whole genome shotgun (WGS) entry which is preliminary data.</text>
</comment>
<dbReference type="RefSeq" id="WP_164698105.1">
    <property type="nucleotide sequence ID" value="NZ_JAAIKB010000027.1"/>
</dbReference>
<reference evidence="2 3" key="2">
    <citation type="submission" date="2020-03" db="EMBL/GenBank/DDBJ databases">
        <title>Roseomonas stagni sp. nov., isolated from pond water in Japan.</title>
        <authorList>
            <person name="Furuhata K."/>
            <person name="Miyamoto H."/>
            <person name="Goto K."/>
        </authorList>
    </citation>
    <scope>NUCLEOTIDE SEQUENCE [LARGE SCALE GENOMIC DNA]</scope>
    <source>
        <strain evidence="2 3">PeD5</strain>
    </source>
</reference>
<dbReference type="AlphaFoldDB" id="A0A6M1LVY5"/>
<proteinExistence type="predicted"/>
<dbReference type="Pfam" id="PF00535">
    <property type="entry name" value="Glycos_transf_2"/>
    <property type="match status" value="1"/>
</dbReference>
<organism evidence="2 3">
    <name type="scientific">Falsiroseomonas algicola</name>
    <dbReference type="NCBI Taxonomy" id="2716930"/>
    <lineage>
        <taxon>Bacteria</taxon>
        <taxon>Pseudomonadati</taxon>
        <taxon>Pseudomonadota</taxon>
        <taxon>Alphaproteobacteria</taxon>
        <taxon>Acetobacterales</taxon>
        <taxon>Roseomonadaceae</taxon>
        <taxon>Falsiroseomonas</taxon>
    </lineage>
</organism>
<dbReference type="SUPFAM" id="SSF53448">
    <property type="entry name" value="Nucleotide-diphospho-sugar transferases"/>
    <property type="match status" value="1"/>
</dbReference>
<dbReference type="SUPFAM" id="SSF53756">
    <property type="entry name" value="UDP-Glycosyltransferase/glycogen phosphorylase"/>
    <property type="match status" value="1"/>
</dbReference>
<sequence>MTRIRWLEGLYDDNWIAQTASLQLVGVKTLGFRFYLPPRNGNSAKAVVFVAGSTEVGHALLHRDQITTVTVDIPPICANGELEINVAESEAVIDDLRSLGAVCVEIEVNGAGWHGVRVQPTASVGEVGGAGLGVTSTPSVSASETASTIDTYADVRPYFDARFYRGRKPELSGSDDDLFIHYLTTGWLEGMDPSPQFSTEFYIANDPALRECGVNPLVHWVRHGRAEQRLRFVGDQIVVQRETLLSPPAALAAVGLTADDLNAVADLFDAAFYADQAEGLANAGFDLLHHYMTVGWRHGLNPSRCFSTEFYLRSNPELANAGVNPLLHYARAGRREKRPAIPYAWARQEQYRPLVSVIVPNYNHGRFLADRLASIYCQTYRNVELILLDDCSSDDSRGRLDRLALDSPFVVTKVYNARNSGNVFSQWERGFQIATGELIWICESDDSCEADFLERLVPYFADRAVMISFGRIQFCDATLTLMPGLDAYRESAEAGIWARPIVRPAAEWFSRGFGKNNVIANVGGCLIRRQSLEPEIWAEARTYKICGDWYLYIQLAAGGRIAFDPRAVTYFRQHGTNTSASNFGQMYYYEEHQRILGAIAESWDIPTETRDGFVQSLTAQWRHFRMDERHGDIASALPGLAELSRRKREHIVIGSLGLMLGGGELFPIHLANALVQHGQRVSMMCMNLTDMNEEIQARLDPRIPVYDADEAKSTGPSAFLQRIGATILHSHVINVDDLCFKHGRALDGFPYVVTLHGSHEGAHLNIDALLFRMLCRVSRWVYLTEKNLRIFGRAPLDFSAMRKIPNAMPRDDRPFPHSRSALGLDDNTVVFAFVARGIERKGWRASVEAARLLRVRHPDLNFHVLMAGEGPKADEIAAATPPDLPVTFLGFQSCINGLYRLGSVDS</sequence>
<evidence type="ECO:0000259" key="1">
    <source>
        <dbReference type="Pfam" id="PF00535"/>
    </source>
</evidence>
<dbReference type="Proteomes" id="UP000475385">
    <property type="component" value="Unassembled WGS sequence"/>
</dbReference>
<dbReference type="PANTHER" id="PTHR43685:SF11">
    <property type="entry name" value="GLYCOSYLTRANSFERASE TAGX-RELATED"/>
    <property type="match status" value="1"/>
</dbReference>
<dbReference type="Gene3D" id="3.90.550.10">
    <property type="entry name" value="Spore Coat Polysaccharide Biosynthesis Protein SpsA, Chain A"/>
    <property type="match status" value="1"/>
</dbReference>